<dbReference type="OMA" id="VSVYISW"/>
<dbReference type="HOGENOM" id="CLU_006842_13_1_1"/>
<dbReference type="OrthoDB" id="93664at2759"/>
<dbReference type="GO" id="GO:0005615">
    <property type="term" value="C:extracellular space"/>
    <property type="evidence" value="ECO:0000318"/>
    <property type="project" value="GO_Central"/>
</dbReference>
<dbReference type="Gene3D" id="2.40.10.10">
    <property type="entry name" value="Trypsin-like serine proteases"/>
    <property type="match status" value="1"/>
</dbReference>
<keyword evidence="1" id="KW-1015">Disulfide bond</keyword>
<reference evidence="5 6" key="1">
    <citation type="journal article" date="2008" name="Nature">
        <title>Genome analysis of the platypus reveals unique signatures of evolution.</title>
        <authorList>
            <person name="Warren W.C."/>
            <person name="Hillier L.W."/>
            <person name="Marshall Graves J.A."/>
            <person name="Birney E."/>
            <person name="Ponting C.P."/>
            <person name="Grutzner F."/>
            <person name="Belov K."/>
            <person name="Miller W."/>
            <person name="Clarke L."/>
            <person name="Chinwalla A.T."/>
            <person name="Yang S.P."/>
            <person name="Heger A."/>
            <person name="Locke D.P."/>
            <person name="Miethke P."/>
            <person name="Waters P.D."/>
            <person name="Veyrunes F."/>
            <person name="Fulton L."/>
            <person name="Fulton B."/>
            <person name="Graves T."/>
            <person name="Wallis J."/>
            <person name="Puente X.S."/>
            <person name="Lopez-Otin C."/>
            <person name="Ordonez G.R."/>
            <person name="Eichler E.E."/>
            <person name="Chen L."/>
            <person name="Cheng Z."/>
            <person name="Deakin J.E."/>
            <person name="Alsop A."/>
            <person name="Thompson K."/>
            <person name="Kirby P."/>
            <person name="Papenfuss A.T."/>
            <person name="Wakefield M.J."/>
            <person name="Olender T."/>
            <person name="Lancet D."/>
            <person name="Huttley G.A."/>
            <person name="Smit A.F."/>
            <person name="Pask A."/>
            <person name="Temple-Smith P."/>
            <person name="Batzer M.A."/>
            <person name="Walker J.A."/>
            <person name="Konkel M.K."/>
            <person name="Harris R.S."/>
            <person name="Whittington C.M."/>
            <person name="Wong E.S."/>
            <person name="Gemmell N.J."/>
            <person name="Buschiazzo E."/>
            <person name="Vargas Jentzsch I.M."/>
            <person name="Merkel A."/>
            <person name="Schmitz J."/>
            <person name="Zemann A."/>
            <person name="Churakov G."/>
            <person name="Kriegs J.O."/>
            <person name="Brosius J."/>
            <person name="Murchison E.P."/>
            <person name="Sachidanandam R."/>
            <person name="Smith C."/>
            <person name="Hannon G.J."/>
            <person name="Tsend-Ayush E."/>
            <person name="McMillan D."/>
            <person name="Attenborough R."/>
            <person name="Rens W."/>
            <person name="Ferguson-Smith M."/>
            <person name="Lefevre C.M."/>
            <person name="Sharp J.A."/>
            <person name="Nicholas K.R."/>
            <person name="Ray D.A."/>
            <person name="Kube M."/>
            <person name="Reinhardt R."/>
            <person name="Pringle T.H."/>
            <person name="Taylor J."/>
            <person name="Jones R.C."/>
            <person name="Nixon B."/>
            <person name="Dacheux J.L."/>
            <person name="Niwa H."/>
            <person name="Sekita Y."/>
            <person name="Huang X."/>
            <person name="Stark A."/>
            <person name="Kheradpour P."/>
            <person name="Kellis M."/>
            <person name="Flicek P."/>
            <person name="Chen Y."/>
            <person name="Webber C."/>
            <person name="Hardison R."/>
            <person name="Nelson J."/>
            <person name="Hallsworth-Pepin K."/>
            <person name="Delehaunty K."/>
            <person name="Markovic C."/>
            <person name="Minx P."/>
            <person name="Feng Y."/>
            <person name="Kremitzki C."/>
            <person name="Mitreva M."/>
            <person name="Glasscock J."/>
            <person name="Wylie T."/>
            <person name="Wohldmann P."/>
            <person name="Thiru P."/>
            <person name="Nhan M.N."/>
            <person name="Pohl C.S."/>
            <person name="Smith S.M."/>
            <person name="Hou S."/>
            <person name="Nefedov M."/>
            <person name="de Jong P.J."/>
            <person name="Renfree M.B."/>
            <person name="Mardis E.R."/>
            <person name="Wilson R.K."/>
        </authorList>
    </citation>
    <scope>NUCLEOTIDE SEQUENCE [LARGE SCALE GENOMIC DNA]</scope>
    <source>
        <strain evidence="5 6">Glennie</strain>
    </source>
</reference>
<accession>F6ZYF9</accession>
<dbReference type="STRING" id="9258.ENSOANP00000018999"/>
<protein>
    <recommendedName>
        <fullName evidence="4">Peptidase S1 domain-containing protein</fullName>
    </recommendedName>
</protein>
<evidence type="ECO:0000313" key="6">
    <source>
        <dbReference type="Proteomes" id="UP000002279"/>
    </source>
</evidence>
<dbReference type="SUPFAM" id="SSF50494">
    <property type="entry name" value="Trypsin-like serine proteases"/>
    <property type="match status" value="1"/>
</dbReference>
<dbReference type="Proteomes" id="UP000002279">
    <property type="component" value="Chromosome 2"/>
</dbReference>
<dbReference type="Bgee" id="ENSOANG00000011994">
    <property type="expression patterns" value="Expressed in liver"/>
</dbReference>
<dbReference type="InterPro" id="IPR018114">
    <property type="entry name" value="TRYPSIN_HIS"/>
</dbReference>
<reference evidence="5" key="3">
    <citation type="submission" date="2025-09" db="UniProtKB">
        <authorList>
            <consortium name="Ensembl"/>
        </authorList>
    </citation>
    <scope>IDENTIFICATION</scope>
    <source>
        <strain evidence="5">Glennie</strain>
    </source>
</reference>
<dbReference type="InterPro" id="IPR009003">
    <property type="entry name" value="Peptidase_S1_PA"/>
</dbReference>
<dbReference type="GeneID" id="100092422"/>
<dbReference type="eggNOG" id="KOG3627">
    <property type="taxonomic scope" value="Eukaryota"/>
</dbReference>
<evidence type="ECO:0000313" key="5">
    <source>
        <dbReference type="Ensembl" id="ENSOANP00000018999.2"/>
    </source>
</evidence>
<dbReference type="GeneTree" id="ENSGT00940000164686"/>
<feature type="domain" description="Peptidase S1" evidence="4">
    <location>
        <begin position="61"/>
        <end position="320"/>
    </location>
</feature>
<dbReference type="PANTHER" id="PTHR24253">
    <property type="entry name" value="TRANSMEMBRANE PROTEASE SERINE"/>
    <property type="match status" value="1"/>
</dbReference>
<dbReference type="RefSeq" id="XP_028913545.1">
    <property type="nucleotide sequence ID" value="XM_029057712.2"/>
</dbReference>
<evidence type="ECO:0000256" key="1">
    <source>
        <dbReference type="ARBA" id="ARBA00023157"/>
    </source>
</evidence>
<keyword evidence="2" id="KW-0645">Protease</keyword>
<dbReference type="InterPro" id="IPR033116">
    <property type="entry name" value="TRYPSIN_SER"/>
</dbReference>
<dbReference type="KEGG" id="oaa:100092422"/>
<dbReference type="Ensembl" id="ENSOANT00000019002.3">
    <property type="protein sequence ID" value="ENSOANP00000018999.2"/>
    <property type="gene ID" value="ENSOANG00000011994.3"/>
</dbReference>
<reference evidence="5" key="2">
    <citation type="submission" date="2025-08" db="UniProtKB">
        <authorList>
            <consortium name="Ensembl"/>
        </authorList>
    </citation>
    <scope>IDENTIFICATION</scope>
    <source>
        <strain evidence="5">Glennie</strain>
    </source>
</reference>
<dbReference type="AlphaFoldDB" id="F6ZYF9"/>
<evidence type="ECO:0000256" key="2">
    <source>
        <dbReference type="RuleBase" id="RU363034"/>
    </source>
</evidence>
<dbReference type="InParanoid" id="F6ZYF9"/>
<dbReference type="GO" id="GO:0006508">
    <property type="term" value="P:proteolysis"/>
    <property type="evidence" value="ECO:0000318"/>
    <property type="project" value="GO_Central"/>
</dbReference>
<evidence type="ECO:0000256" key="3">
    <source>
        <dbReference type="SAM" id="MobiDB-lite"/>
    </source>
</evidence>
<dbReference type="GO" id="GO:0004252">
    <property type="term" value="F:serine-type endopeptidase activity"/>
    <property type="evidence" value="ECO:0000318"/>
    <property type="project" value="GO_Central"/>
</dbReference>
<keyword evidence="6" id="KW-1185">Reference proteome</keyword>
<dbReference type="CDD" id="cd00190">
    <property type="entry name" value="Tryp_SPc"/>
    <property type="match status" value="1"/>
</dbReference>
<organism evidence="5 6">
    <name type="scientific">Ornithorhynchus anatinus</name>
    <name type="common">Duckbill platypus</name>
    <dbReference type="NCBI Taxonomy" id="9258"/>
    <lineage>
        <taxon>Eukaryota</taxon>
        <taxon>Metazoa</taxon>
        <taxon>Chordata</taxon>
        <taxon>Craniata</taxon>
        <taxon>Vertebrata</taxon>
        <taxon>Euteleostomi</taxon>
        <taxon>Mammalia</taxon>
        <taxon>Monotremata</taxon>
        <taxon>Ornithorhynchidae</taxon>
        <taxon>Ornithorhynchus</taxon>
    </lineage>
</organism>
<dbReference type="PROSITE" id="PS00135">
    <property type="entry name" value="TRYPSIN_SER"/>
    <property type="match status" value="1"/>
</dbReference>
<proteinExistence type="predicted"/>
<dbReference type="FunFam" id="2.40.10.10:FF:000039">
    <property type="entry name" value="Brain-specific serine protease 4"/>
    <property type="match status" value="1"/>
</dbReference>
<dbReference type="Pfam" id="PF00089">
    <property type="entry name" value="Trypsin"/>
    <property type="match status" value="1"/>
</dbReference>
<evidence type="ECO:0000259" key="4">
    <source>
        <dbReference type="PROSITE" id="PS50240"/>
    </source>
</evidence>
<feature type="region of interest" description="Disordered" evidence="3">
    <location>
        <begin position="222"/>
        <end position="245"/>
    </location>
</feature>
<feature type="compositionally biased region" description="Low complexity" evidence="3">
    <location>
        <begin position="223"/>
        <end position="239"/>
    </location>
</feature>
<dbReference type="PANTHER" id="PTHR24253:SF58">
    <property type="entry name" value="SERINE PROTEASE 33"/>
    <property type="match status" value="1"/>
</dbReference>
<dbReference type="PROSITE" id="PS00134">
    <property type="entry name" value="TRYPSIN_HIS"/>
    <property type="match status" value="1"/>
</dbReference>
<sequence length="325" mass="34703">MEMTCKVRALELVSALGMVLLIPSGFTLPITGAYSLDNGEEGENQTNFNIVCGQSPNSNRIVGGEDAKDGEWPWQISLFYSNSHHCGGSLLTSTWVLTAAHCVFDREPSSYSVILGTNTLEPISSDGVTRNVKQIVAHPSFTGSVKASYDIALLELSEPVSFTEKIQPICIADASSRPASGTPCWTTGWGSIAGEENLPPPVTLQKVEVPLIYREACDNFYHQSQPSSPEEPSPTSYSPRDGEETPEAPIILEGMICAGYPEGQRDSCHGDSGGPLACPVDGTWVLTGVVSFGEGCALPNRPGVYADVATYTSWILENIPQGNGN</sequence>
<name>F6ZYF9_ORNAN</name>
<dbReference type="InterPro" id="IPR043504">
    <property type="entry name" value="Peptidase_S1_PA_chymotrypsin"/>
</dbReference>
<dbReference type="PRINTS" id="PR00722">
    <property type="entry name" value="CHYMOTRYPSIN"/>
</dbReference>
<dbReference type="PROSITE" id="PS50240">
    <property type="entry name" value="TRYPSIN_DOM"/>
    <property type="match status" value="1"/>
</dbReference>
<keyword evidence="2" id="KW-0378">Hydrolase</keyword>
<keyword evidence="2" id="KW-0720">Serine protease</keyword>
<dbReference type="SMART" id="SM00020">
    <property type="entry name" value="Tryp_SPc"/>
    <property type="match status" value="1"/>
</dbReference>
<gene>
    <name evidence="5" type="primary">LOC100092422</name>
</gene>
<dbReference type="InterPro" id="IPR001314">
    <property type="entry name" value="Peptidase_S1A"/>
</dbReference>
<dbReference type="InterPro" id="IPR001254">
    <property type="entry name" value="Trypsin_dom"/>
</dbReference>